<evidence type="ECO:0000256" key="1">
    <source>
        <dbReference type="ARBA" id="ARBA00006243"/>
    </source>
</evidence>
<name>A0A1C7IHT2_9FIRM</name>
<dbReference type="KEGG" id="byl:A4V09_23530"/>
<accession>A0A1C7IHT2</accession>
<feature type="domain" description="PurM-like C-terminal" evidence="3">
    <location>
        <begin position="153"/>
        <end position="303"/>
    </location>
</feature>
<dbReference type="OrthoDB" id="153904at2"/>
<gene>
    <name evidence="4" type="ORF">A4V09_23530</name>
</gene>
<dbReference type="RefSeq" id="WP_065544535.1">
    <property type="nucleotide sequence ID" value="NZ_CP015405.2"/>
</dbReference>
<dbReference type="InterPro" id="IPR010918">
    <property type="entry name" value="PurM-like_C_dom"/>
</dbReference>
<dbReference type="STRING" id="1796616.A4V09_23530"/>
<dbReference type="InterPro" id="IPR036921">
    <property type="entry name" value="PurM-like_N_sf"/>
</dbReference>
<dbReference type="Proteomes" id="UP000092574">
    <property type="component" value="Chromosome"/>
</dbReference>
<dbReference type="Pfam" id="PF00586">
    <property type="entry name" value="AIRS"/>
    <property type="match status" value="1"/>
</dbReference>
<evidence type="ECO:0000313" key="4">
    <source>
        <dbReference type="EMBL" id="ANU78453.1"/>
    </source>
</evidence>
<dbReference type="Pfam" id="PF02769">
    <property type="entry name" value="AIRS_C"/>
    <property type="match status" value="1"/>
</dbReference>
<dbReference type="PIRSF" id="PIRSF005644">
    <property type="entry name" value="Hdrgns_mtr_HypE"/>
    <property type="match status" value="1"/>
</dbReference>
<evidence type="ECO:0000259" key="2">
    <source>
        <dbReference type="Pfam" id="PF00586"/>
    </source>
</evidence>
<dbReference type="Gene3D" id="3.90.650.10">
    <property type="entry name" value="PurM-like C-terminal domain"/>
    <property type="match status" value="1"/>
</dbReference>
<organism evidence="4 5">
    <name type="scientific">Blautia pseudococcoides</name>
    <dbReference type="NCBI Taxonomy" id="1796616"/>
    <lineage>
        <taxon>Bacteria</taxon>
        <taxon>Bacillati</taxon>
        <taxon>Bacillota</taxon>
        <taxon>Clostridia</taxon>
        <taxon>Lachnospirales</taxon>
        <taxon>Lachnospiraceae</taxon>
        <taxon>Blautia</taxon>
    </lineage>
</organism>
<dbReference type="PANTHER" id="PTHR30303:SF4">
    <property type="entry name" value="HYDROGENASE EXPRESSION_FORMATION PROTEIN HYPE"/>
    <property type="match status" value="1"/>
</dbReference>
<dbReference type="InterPro" id="IPR016188">
    <property type="entry name" value="PurM-like_N"/>
</dbReference>
<comment type="similarity">
    <text evidence="1">Belongs to the HypE family.</text>
</comment>
<dbReference type="CDD" id="cd06061">
    <property type="entry name" value="PurM-like1"/>
    <property type="match status" value="1"/>
</dbReference>
<reference evidence="4" key="1">
    <citation type="submission" date="2017-04" db="EMBL/GenBank/DDBJ databases">
        <title>Complete Genome Sequences of Twelve Strains of a Stable Defined Moderately Diverse Mouse Microbiota 2 (sDMDMm2).</title>
        <authorList>
            <person name="Uchimura Y."/>
            <person name="Wyss M."/>
            <person name="Brugiroux S."/>
            <person name="Limenitakis J.P."/>
            <person name="Stecher B."/>
            <person name="McCoy K.D."/>
            <person name="Macpherson A.J."/>
        </authorList>
    </citation>
    <scope>NUCLEOTIDE SEQUENCE</scope>
    <source>
        <strain evidence="4">YL58</strain>
    </source>
</reference>
<dbReference type="InterPro" id="IPR011854">
    <property type="entry name" value="HypE"/>
</dbReference>
<proteinExistence type="inferred from homology"/>
<sequence length="329" mass="35502">MKIGKLPEPVLIRSVLKEVQHRRPEVLVGPAVGQDCAVLEPAKGDVLVFSSDPITGTVKDIGSHSVHITANDLAASGAEPLGIMVTILLTPETEETQLKEMMRGLEAACEQLNIEVMGGHTEITDVVKQPLISITGVGRIPKEEVLTTSAAMPGQDVVITKWIGLEGTSIAAKEKEETLLERFAPSFVETAKRFDQYLSVVPEARVAKSWGVSAMHDITEGGVFGALWEMGSGSGTGLDIDLKKIPIRQETVEVCEVLGLNPYILMSSGSMLITTDDGFGLVRKLEQAGIHAAVVGKVTDSNDRILRNGEDTRYLDKPQSDELYKIYLG</sequence>
<dbReference type="EMBL" id="CP015405">
    <property type="protein sequence ID" value="ANU78453.1"/>
    <property type="molecule type" value="Genomic_DNA"/>
</dbReference>
<dbReference type="SUPFAM" id="SSF56042">
    <property type="entry name" value="PurM C-terminal domain-like"/>
    <property type="match status" value="1"/>
</dbReference>
<feature type="domain" description="PurM-like N-terminal" evidence="2">
    <location>
        <begin position="33"/>
        <end position="140"/>
    </location>
</feature>
<dbReference type="Gene3D" id="3.30.1330.10">
    <property type="entry name" value="PurM-like, N-terminal domain"/>
    <property type="match status" value="1"/>
</dbReference>
<dbReference type="InterPro" id="IPR036676">
    <property type="entry name" value="PurM-like_C_sf"/>
</dbReference>
<keyword evidence="5" id="KW-1185">Reference proteome</keyword>
<dbReference type="SUPFAM" id="SSF55326">
    <property type="entry name" value="PurM N-terminal domain-like"/>
    <property type="match status" value="1"/>
</dbReference>
<dbReference type="PANTHER" id="PTHR30303">
    <property type="entry name" value="HYDROGENASE ISOENZYMES FORMATION PROTEIN HYPE"/>
    <property type="match status" value="1"/>
</dbReference>
<evidence type="ECO:0000313" key="5">
    <source>
        <dbReference type="Proteomes" id="UP000092574"/>
    </source>
</evidence>
<dbReference type="GO" id="GO:0051604">
    <property type="term" value="P:protein maturation"/>
    <property type="evidence" value="ECO:0007669"/>
    <property type="project" value="TreeGrafter"/>
</dbReference>
<protein>
    <submittedName>
        <fullName evidence="4">Hydrogenase maturation factor</fullName>
    </submittedName>
</protein>
<dbReference type="AlphaFoldDB" id="A0A1C7IHT2"/>
<evidence type="ECO:0000259" key="3">
    <source>
        <dbReference type="Pfam" id="PF02769"/>
    </source>
</evidence>